<dbReference type="SUPFAM" id="SSF55874">
    <property type="entry name" value="ATPase domain of HSP90 chaperone/DNA topoisomerase II/histidine kinase"/>
    <property type="match status" value="1"/>
</dbReference>
<evidence type="ECO:0000256" key="2">
    <source>
        <dbReference type="ARBA" id="ARBA00012438"/>
    </source>
</evidence>
<dbReference type="PRINTS" id="PR00344">
    <property type="entry name" value="BCTRLSENSOR"/>
</dbReference>
<dbReference type="Gene3D" id="3.30.565.10">
    <property type="entry name" value="Histidine kinase-like ATPase, C-terminal domain"/>
    <property type="match status" value="1"/>
</dbReference>
<gene>
    <name evidence="10" type="ORF">LEP1GSC081_3621</name>
</gene>
<dbReference type="InterPro" id="IPR036097">
    <property type="entry name" value="HisK_dim/P_sf"/>
</dbReference>
<dbReference type="PANTHER" id="PTHR43065">
    <property type="entry name" value="SENSOR HISTIDINE KINASE"/>
    <property type="match status" value="1"/>
</dbReference>
<dbReference type="Pfam" id="PF02518">
    <property type="entry name" value="HATPase_c"/>
    <property type="match status" value="1"/>
</dbReference>
<comment type="catalytic activity">
    <reaction evidence="1">
        <text>ATP + protein L-histidine = ADP + protein N-phospho-L-histidine.</text>
        <dbReference type="EC" id="2.7.13.3"/>
    </reaction>
</comment>
<evidence type="ECO:0000259" key="9">
    <source>
        <dbReference type="PROSITE" id="PS50109"/>
    </source>
</evidence>
<dbReference type="Pfam" id="PF00512">
    <property type="entry name" value="HisKA"/>
    <property type="match status" value="1"/>
</dbReference>
<dbReference type="InterPro" id="IPR003594">
    <property type="entry name" value="HATPase_dom"/>
</dbReference>
<comment type="caution">
    <text evidence="10">The sequence shown here is derived from an EMBL/GenBank/DDBJ whole genome shotgun (WGS) entry which is preliminary data.</text>
</comment>
<keyword evidence="7" id="KW-0067">ATP-binding</keyword>
<dbReference type="Gene3D" id="1.10.287.130">
    <property type="match status" value="1"/>
</dbReference>
<organism evidence="10 11">
    <name type="scientific">Leptospira kirschneri str. H1</name>
    <dbReference type="NCBI Taxonomy" id="1049966"/>
    <lineage>
        <taxon>Bacteria</taxon>
        <taxon>Pseudomonadati</taxon>
        <taxon>Spirochaetota</taxon>
        <taxon>Spirochaetia</taxon>
        <taxon>Leptospirales</taxon>
        <taxon>Leptospiraceae</taxon>
        <taxon>Leptospira</taxon>
    </lineage>
</organism>
<evidence type="ECO:0000313" key="10">
    <source>
        <dbReference type="EMBL" id="EKO16142.1"/>
    </source>
</evidence>
<dbReference type="InterPro" id="IPR035965">
    <property type="entry name" value="PAS-like_dom_sf"/>
</dbReference>
<dbReference type="CDD" id="cd00082">
    <property type="entry name" value="HisKA"/>
    <property type="match status" value="1"/>
</dbReference>
<keyword evidence="8" id="KW-0902">Two-component regulatory system</keyword>
<evidence type="ECO:0000256" key="1">
    <source>
        <dbReference type="ARBA" id="ARBA00000085"/>
    </source>
</evidence>
<evidence type="ECO:0000256" key="4">
    <source>
        <dbReference type="ARBA" id="ARBA00022679"/>
    </source>
</evidence>
<keyword evidence="4" id="KW-0808">Transferase</keyword>
<evidence type="ECO:0000256" key="8">
    <source>
        <dbReference type="ARBA" id="ARBA00023012"/>
    </source>
</evidence>
<dbReference type="GO" id="GO:0005524">
    <property type="term" value="F:ATP binding"/>
    <property type="evidence" value="ECO:0007669"/>
    <property type="project" value="UniProtKB-KW"/>
</dbReference>
<dbReference type="EC" id="2.7.13.3" evidence="2"/>
<dbReference type="AlphaFoldDB" id="A0A0E2B5L8"/>
<dbReference type="PANTHER" id="PTHR43065:SF46">
    <property type="entry name" value="C4-DICARBOXYLATE TRANSPORT SENSOR PROTEIN DCTB"/>
    <property type="match status" value="1"/>
</dbReference>
<dbReference type="InterPro" id="IPR005467">
    <property type="entry name" value="His_kinase_dom"/>
</dbReference>
<dbReference type="InterPro" id="IPR036890">
    <property type="entry name" value="HATPase_C_sf"/>
</dbReference>
<accession>A0A0E2B5L8</accession>
<dbReference type="SUPFAM" id="SSF47384">
    <property type="entry name" value="Homodimeric domain of signal transducing histidine kinase"/>
    <property type="match status" value="1"/>
</dbReference>
<feature type="domain" description="Histidine kinase" evidence="9">
    <location>
        <begin position="155"/>
        <end position="373"/>
    </location>
</feature>
<keyword evidence="3" id="KW-0597">Phosphoprotein</keyword>
<sequence>MPYNFFENFPLPACILEPSLLIQKVNFAFCRTIGYSKEELEGILNWDQICEFKDVKFHFADPSLWPCTNLPSENPSYSILLFTKDGVQKECSVSFAFDREELRIFAYLEIPQVLDKPVVKFDSLKTSVAEKDWENPSAAWVQKEKLDAIGTLSAGVAHEINNPLMGVINYAEMMVNGIENGNPLRKYAGIILREGNRISEIVKDMLTFTRIEKEDIKIHDIKSIFGSALSVIKTCIDKSKIETVVSGPETPIFAACSAGKLRKIYFNLLTNAKDAIESNTDPNQKRVVSVFWEKLKKENRDFIRTIIEDTGIGIPEENRHKLFDPFYTTKDIGKGTGLGLTVSYNLTREMGGELSFESENGVTRFYLDLPESI</sequence>
<keyword evidence="5" id="KW-0547">Nucleotide-binding</keyword>
<dbReference type="RefSeq" id="WP_004765232.1">
    <property type="nucleotide sequence ID" value="NZ_AHMY02000034.1"/>
</dbReference>
<evidence type="ECO:0000313" key="11">
    <source>
        <dbReference type="Proteomes" id="UP000006253"/>
    </source>
</evidence>
<dbReference type="PROSITE" id="PS50109">
    <property type="entry name" value="HIS_KIN"/>
    <property type="match status" value="1"/>
</dbReference>
<name>A0A0E2B5L8_9LEPT</name>
<evidence type="ECO:0000256" key="7">
    <source>
        <dbReference type="ARBA" id="ARBA00022840"/>
    </source>
</evidence>
<keyword evidence="6" id="KW-0418">Kinase</keyword>
<evidence type="ECO:0000256" key="3">
    <source>
        <dbReference type="ARBA" id="ARBA00022553"/>
    </source>
</evidence>
<dbReference type="GO" id="GO:0000155">
    <property type="term" value="F:phosphorelay sensor kinase activity"/>
    <property type="evidence" value="ECO:0007669"/>
    <property type="project" value="InterPro"/>
</dbReference>
<dbReference type="InterPro" id="IPR003661">
    <property type="entry name" value="HisK_dim/P_dom"/>
</dbReference>
<dbReference type="SUPFAM" id="SSF55785">
    <property type="entry name" value="PYP-like sensor domain (PAS domain)"/>
    <property type="match status" value="1"/>
</dbReference>
<evidence type="ECO:0000256" key="5">
    <source>
        <dbReference type="ARBA" id="ARBA00022741"/>
    </source>
</evidence>
<evidence type="ECO:0000256" key="6">
    <source>
        <dbReference type="ARBA" id="ARBA00022777"/>
    </source>
</evidence>
<proteinExistence type="predicted"/>
<dbReference type="Proteomes" id="UP000006253">
    <property type="component" value="Unassembled WGS sequence"/>
</dbReference>
<dbReference type="SMART" id="SM00387">
    <property type="entry name" value="HATPase_c"/>
    <property type="match status" value="1"/>
</dbReference>
<dbReference type="InterPro" id="IPR004358">
    <property type="entry name" value="Sig_transdc_His_kin-like_C"/>
</dbReference>
<dbReference type="EMBL" id="AHMY02000034">
    <property type="protein sequence ID" value="EKO16142.1"/>
    <property type="molecule type" value="Genomic_DNA"/>
</dbReference>
<dbReference type="SMART" id="SM00388">
    <property type="entry name" value="HisKA"/>
    <property type="match status" value="1"/>
</dbReference>
<reference evidence="10 11" key="1">
    <citation type="submission" date="2012-10" db="EMBL/GenBank/DDBJ databases">
        <authorList>
            <person name="Harkins D.M."/>
            <person name="Durkin A.S."/>
            <person name="Brinkac L.M."/>
            <person name="Selengut J.D."/>
            <person name="Sanka R."/>
            <person name="DePew J."/>
            <person name="Purushe J."/>
            <person name="Peacock S.J."/>
            <person name="Thaipadungpanit J."/>
            <person name="Wuthiekanun V.W."/>
            <person name="Day N.P."/>
            <person name="Vinetz J.M."/>
            <person name="Sutton G.G."/>
            <person name="Nelson W.C."/>
            <person name="Fouts D.E."/>
        </authorList>
    </citation>
    <scope>NUCLEOTIDE SEQUENCE [LARGE SCALE GENOMIC DNA]</scope>
    <source>
        <strain evidence="10 11">H1</strain>
    </source>
</reference>
<protein>
    <recommendedName>
        <fullName evidence="2">histidine kinase</fullName>
        <ecNumber evidence="2">2.7.13.3</ecNumber>
    </recommendedName>
</protein>